<dbReference type="PANTHER" id="PTHR30437:SF4">
    <property type="entry name" value="TRANSCRIPTION ELONGATION FACTOR GREA"/>
    <property type="match status" value="1"/>
</dbReference>
<proteinExistence type="predicted"/>
<dbReference type="PANTHER" id="PTHR30437">
    <property type="entry name" value="TRANSCRIPTION ELONGATION FACTOR GREA"/>
    <property type="match status" value="1"/>
</dbReference>
<dbReference type="EMBL" id="BAABGX010000001">
    <property type="protein sequence ID" value="GAA4297620.1"/>
    <property type="molecule type" value="Genomic_DNA"/>
</dbReference>
<keyword evidence="2" id="KW-0648">Protein biosynthesis</keyword>
<name>A0ABP8F8D2_9BACT</name>
<protein>
    <submittedName>
        <fullName evidence="2">Transcription elongation factor GreB</fullName>
    </submittedName>
</protein>
<sequence length="174" mass="18705">MGMSRAFAKEDDAVEAPIIPARAALPPGVTNYVTPQGLAQLRLEAAELEAERTKIETSQSDALERTRKLTIIKGKIHQLNERLATAKLVETEGQPTDQVRFGATVTLKTVEGGKPGFIRKFTIVGVDEASITEGKIAFVAPIAKAVQGAKKDDIVTLHLAGKEEKVLVEAITYA</sequence>
<dbReference type="InterPro" id="IPR036953">
    <property type="entry name" value="GreA/GreB_C_sf"/>
</dbReference>
<comment type="caution">
    <text evidence="2">The sequence shown here is derived from an EMBL/GenBank/DDBJ whole genome shotgun (WGS) entry which is preliminary data.</text>
</comment>
<feature type="domain" description="Transcription elongation factor GreA/GreB C-terminal" evidence="1">
    <location>
        <begin position="94"/>
        <end position="173"/>
    </location>
</feature>
<evidence type="ECO:0000259" key="1">
    <source>
        <dbReference type="Pfam" id="PF01272"/>
    </source>
</evidence>
<dbReference type="GO" id="GO:0003746">
    <property type="term" value="F:translation elongation factor activity"/>
    <property type="evidence" value="ECO:0007669"/>
    <property type="project" value="UniProtKB-KW"/>
</dbReference>
<dbReference type="PIRSF" id="PIRSF006092">
    <property type="entry name" value="GreA_GreB"/>
    <property type="match status" value="1"/>
</dbReference>
<keyword evidence="2" id="KW-0251">Elongation factor</keyword>
<dbReference type="InterPro" id="IPR001437">
    <property type="entry name" value="Tscrpt_elong_fac_GreA/B_C"/>
</dbReference>
<accession>A0ABP8F8D2</accession>
<dbReference type="SUPFAM" id="SSF54534">
    <property type="entry name" value="FKBP-like"/>
    <property type="match status" value="1"/>
</dbReference>
<dbReference type="Gene3D" id="3.10.50.30">
    <property type="entry name" value="Transcription elongation factor, GreA/GreB, C-terminal domain"/>
    <property type="match status" value="1"/>
</dbReference>
<evidence type="ECO:0000313" key="2">
    <source>
        <dbReference type="EMBL" id="GAA4297620.1"/>
    </source>
</evidence>
<gene>
    <name evidence="2" type="primary">greB</name>
    <name evidence="2" type="ORF">GCM10023183_05380</name>
</gene>
<dbReference type="Pfam" id="PF01272">
    <property type="entry name" value="GreA_GreB"/>
    <property type="match status" value="1"/>
</dbReference>
<reference evidence="3" key="1">
    <citation type="journal article" date="2019" name="Int. J. Syst. Evol. Microbiol.">
        <title>The Global Catalogue of Microorganisms (GCM) 10K type strain sequencing project: providing services to taxonomists for standard genome sequencing and annotation.</title>
        <authorList>
            <consortium name="The Broad Institute Genomics Platform"/>
            <consortium name="The Broad Institute Genome Sequencing Center for Infectious Disease"/>
            <person name="Wu L."/>
            <person name="Ma J."/>
        </authorList>
    </citation>
    <scope>NUCLEOTIDE SEQUENCE [LARGE SCALE GENOMIC DNA]</scope>
    <source>
        <strain evidence="3">JCM 17917</strain>
    </source>
</reference>
<dbReference type="InterPro" id="IPR023459">
    <property type="entry name" value="Tscrpt_elong_fac_GreA/B_fam"/>
</dbReference>
<organism evidence="2 3">
    <name type="scientific">Nibribacter koreensis</name>
    <dbReference type="NCBI Taxonomy" id="1084519"/>
    <lineage>
        <taxon>Bacteria</taxon>
        <taxon>Pseudomonadati</taxon>
        <taxon>Bacteroidota</taxon>
        <taxon>Cytophagia</taxon>
        <taxon>Cytophagales</taxon>
        <taxon>Hymenobacteraceae</taxon>
        <taxon>Nibribacter</taxon>
    </lineage>
</organism>
<dbReference type="Proteomes" id="UP001501844">
    <property type="component" value="Unassembled WGS sequence"/>
</dbReference>
<evidence type="ECO:0000313" key="3">
    <source>
        <dbReference type="Proteomes" id="UP001501844"/>
    </source>
</evidence>
<keyword evidence="3" id="KW-1185">Reference proteome</keyword>